<evidence type="ECO:0000313" key="2">
    <source>
        <dbReference type="Proteomes" id="UP001057402"/>
    </source>
</evidence>
<proteinExistence type="predicted"/>
<evidence type="ECO:0000313" key="1">
    <source>
        <dbReference type="EMBL" id="KAI4378468.1"/>
    </source>
</evidence>
<dbReference type="Proteomes" id="UP001057402">
    <property type="component" value="Chromosome 4"/>
</dbReference>
<organism evidence="1 2">
    <name type="scientific">Melastoma candidum</name>
    <dbReference type="NCBI Taxonomy" id="119954"/>
    <lineage>
        <taxon>Eukaryota</taxon>
        <taxon>Viridiplantae</taxon>
        <taxon>Streptophyta</taxon>
        <taxon>Embryophyta</taxon>
        <taxon>Tracheophyta</taxon>
        <taxon>Spermatophyta</taxon>
        <taxon>Magnoliopsida</taxon>
        <taxon>eudicotyledons</taxon>
        <taxon>Gunneridae</taxon>
        <taxon>Pentapetalae</taxon>
        <taxon>rosids</taxon>
        <taxon>malvids</taxon>
        <taxon>Myrtales</taxon>
        <taxon>Melastomataceae</taxon>
        <taxon>Melastomatoideae</taxon>
        <taxon>Melastomateae</taxon>
        <taxon>Melastoma</taxon>
    </lineage>
</organism>
<dbReference type="EMBL" id="CM042883">
    <property type="protein sequence ID" value="KAI4378468.1"/>
    <property type="molecule type" value="Genomic_DNA"/>
</dbReference>
<sequence length="202" mass="22275">MIMVMAGLKTIFGFSKWTVQEVAESVKEDFGTIGILVHLLANEPEVNKPLLETPRSQHRATHPWKWRSTDSTLDGSTVSLTCITSDKIIPCYGRGMSSAKAALESVGIRTGKETWDRSHRHFCRYFSISCPCKKRHIRPCPCILIAGPLRSHAVKAIGFIDVMIDYSPSTSPPQKELLAKEVWNAAAFLCLLLASATSGSIT</sequence>
<reference evidence="2" key="1">
    <citation type="journal article" date="2023" name="Front. Plant Sci.">
        <title>Chromosomal-level genome assembly of Melastoma candidum provides insights into trichome evolution.</title>
        <authorList>
            <person name="Zhong Y."/>
            <person name="Wu W."/>
            <person name="Sun C."/>
            <person name="Zou P."/>
            <person name="Liu Y."/>
            <person name="Dai S."/>
            <person name="Zhou R."/>
        </authorList>
    </citation>
    <scope>NUCLEOTIDE SEQUENCE [LARGE SCALE GENOMIC DNA]</scope>
</reference>
<accession>A0ACB9RM02</accession>
<keyword evidence="2" id="KW-1185">Reference proteome</keyword>
<comment type="caution">
    <text evidence="1">The sequence shown here is derived from an EMBL/GenBank/DDBJ whole genome shotgun (WGS) entry which is preliminary data.</text>
</comment>
<name>A0ACB9RM02_9MYRT</name>
<protein>
    <submittedName>
        <fullName evidence="1">Uncharacterized protein</fullName>
    </submittedName>
</protein>
<gene>
    <name evidence="1" type="ORF">MLD38_015945</name>
</gene>